<dbReference type="AlphaFoldDB" id="A0AAV1TYR2"/>
<dbReference type="EMBL" id="CAKLBY020000109">
    <property type="protein sequence ID" value="CAK7927429.1"/>
    <property type="molecule type" value="Genomic_DNA"/>
</dbReference>
<sequence length="162" mass="17790">MTRIRLLLAAFTLAPYCCSFGRAYGIVPMTKLESDQNIEAMDDSSVNLFLKDSKELKAELKDEARAVTAGDTFNFKILFEKIPYAEQLKYFLSGKPQPDKVKGATNTVKDATDAAKAATAEIPKEYTKLEAWKIILKGMVKPLVIIAAMALAGGYIAYLVKG</sequence>
<keyword evidence="1" id="KW-0812">Transmembrane</keyword>
<feature type="transmembrane region" description="Helical" evidence="1">
    <location>
        <begin position="143"/>
        <end position="160"/>
    </location>
</feature>
<organism evidence="3 4">
    <name type="scientific">Peronospora matthiolae</name>
    <dbReference type="NCBI Taxonomy" id="2874970"/>
    <lineage>
        <taxon>Eukaryota</taxon>
        <taxon>Sar</taxon>
        <taxon>Stramenopiles</taxon>
        <taxon>Oomycota</taxon>
        <taxon>Peronosporomycetes</taxon>
        <taxon>Peronosporales</taxon>
        <taxon>Peronosporaceae</taxon>
        <taxon>Peronospora</taxon>
    </lineage>
</organism>
<feature type="signal peptide" evidence="2">
    <location>
        <begin position="1"/>
        <end position="19"/>
    </location>
</feature>
<evidence type="ECO:0000313" key="4">
    <source>
        <dbReference type="Proteomes" id="UP001162060"/>
    </source>
</evidence>
<keyword evidence="1" id="KW-0472">Membrane</keyword>
<comment type="caution">
    <text evidence="3">The sequence shown here is derived from an EMBL/GenBank/DDBJ whole genome shotgun (WGS) entry which is preliminary data.</text>
</comment>
<accession>A0AAV1TYR2</accession>
<evidence type="ECO:0000256" key="1">
    <source>
        <dbReference type="SAM" id="Phobius"/>
    </source>
</evidence>
<dbReference type="Proteomes" id="UP001162060">
    <property type="component" value="Unassembled WGS sequence"/>
</dbReference>
<name>A0AAV1TYR2_9STRA</name>
<reference evidence="3" key="1">
    <citation type="submission" date="2024-01" db="EMBL/GenBank/DDBJ databases">
        <authorList>
            <person name="Webb A."/>
        </authorList>
    </citation>
    <scope>NUCLEOTIDE SEQUENCE</scope>
    <source>
        <strain evidence="3">Pm1</strain>
    </source>
</reference>
<keyword evidence="1" id="KW-1133">Transmembrane helix</keyword>
<evidence type="ECO:0000313" key="3">
    <source>
        <dbReference type="EMBL" id="CAK7927429.1"/>
    </source>
</evidence>
<gene>
    <name evidence="3" type="ORF">PM001_LOCUS12579</name>
</gene>
<protein>
    <submittedName>
        <fullName evidence="3">Uncharacterized protein</fullName>
    </submittedName>
</protein>
<keyword evidence="2" id="KW-0732">Signal</keyword>
<evidence type="ECO:0000256" key="2">
    <source>
        <dbReference type="SAM" id="SignalP"/>
    </source>
</evidence>
<feature type="chain" id="PRO_5043763202" evidence="2">
    <location>
        <begin position="20"/>
        <end position="162"/>
    </location>
</feature>
<proteinExistence type="predicted"/>